<dbReference type="Proteomes" id="UP000475214">
    <property type="component" value="Unassembled WGS sequence"/>
</dbReference>
<keyword evidence="2" id="KW-1185">Reference proteome</keyword>
<dbReference type="GO" id="GO:0005524">
    <property type="term" value="F:ATP binding"/>
    <property type="evidence" value="ECO:0007669"/>
    <property type="project" value="UniProtKB-KW"/>
</dbReference>
<comment type="caution">
    <text evidence="1">The sequence shown here is derived from an EMBL/GenBank/DDBJ whole genome shotgun (WGS) entry which is preliminary data.</text>
</comment>
<sequence length="391" mass="43824">MAEDDHDALRGESLRSVLRQLCDGYHSRPHAFPHSVTLYGLRDVRDYKAASGGDPNRLGTPSPFNIKSDSLRIGDFTEDDVRELYGQYSAETGQPFSSDALVRAWEYTKGQPWLVNALAREITMRMRIDPPAPITLEHVDQARERLIQARATHLDSLSANLHEPRVRRVVAPLIAGELALGDSTYNDDIAYLRDLGLITQTPPIAIANPIYREVVVRVLGANTEDNVTADPRSFILPDGRLDFEKLLREFAAFWRQHGEILVEGTGYHEAAPQLVMMAYLHRVINGGGYIDREYGAGRGRIDLVVRWPYADADGKRTVQYEGVELKVWRDRSVDPLDEGLEQLDAYLDRLGLDHGTLIIFDRRSTAPPLTERISFSAARTAAGRAVTLLRA</sequence>
<evidence type="ECO:0000313" key="1">
    <source>
        <dbReference type="EMBL" id="NEE03276.1"/>
    </source>
</evidence>
<proteinExistence type="predicted"/>
<keyword evidence="1" id="KW-0067">ATP-binding</keyword>
<name>A0A6L9SDE1_9ACTN</name>
<organism evidence="1 2">
    <name type="scientific">Phytoactinopolyspora halotolerans</name>
    <dbReference type="NCBI Taxonomy" id="1981512"/>
    <lineage>
        <taxon>Bacteria</taxon>
        <taxon>Bacillati</taxon>
        <taxon>Actinomycetota</taxon>
        <taxon>Actinomycetes</taxon>
        <taxon>Jiangellales</taxon>
        <taxon>Jiangellaceae</taxon>
        <taxon>Phytoactinopolyspora</taxon>
    </lineage>
</organism>
<evidence type="ECO:0000313" key="2">
    <source>
        <dbReference type="Proteomes" id="UP000475214"/>
    </source>
</evidence>
<gene>
    <name evidence="1" type="ORF">G1H10_24210</name>
</gene>
<accession>A0A6L9SDE1</accession>
<keyword evidence="1" id="KW-0547">Nucleotide-binding</keyword>
<protein>
    <submittedName>
        <fullName evidence="1">ATP-binding protein</fullName>
    </submittedName>
</protein>
<dbReference type="EMBL" id="JAAGOA010000021">
    <property type="protein sequence ID" value="NEE03276.1"/>
    <property type="molecule type" value="Genomic_DNA"/>
</dbReference>
<dbReference type="SUPFAM" id="SSF52540">
    <property type="entry name" value="P-loop containing nucleoside triphosphate hydrolases"/>
    <property type="match status" value="1"/>
</dbReference>
<dbReference type="InterPro" id="IPR027417">
    <property type="entry name" value="P-loop_NTPase"/>
</dbReference>
<dbReference type="AlphaFoldDB" id="A0A6L9SDE1"/>
<dbReference type="RefSeq" id="WP_163742822.1">
    <property type="nucleotide sequence ID" value="NZ_JAAGOA010000021.1"/>
</dbReference>
<reference evidence="1 2" key="1">
    <citation type="submission" date="2020-02" db="EMBL/GenBank/DDBJ databases">
        <authorList>
            <person name="Li X.-J."/>
            <person name="Han X.-M."/>
        </authorList>
    </citation>
    <scope>NUCLEOTIDE SEQUENCE [LARGE SCALE GENOMIC DNA]</scope>
    <source>
        <strain evidence="1 2">CCTCC AB 2017055</strain>
    </source>
</reference>